<dbReference type="PANTHER" id="PTHR37610">
    <property type="entry name" value="CCHC-TYPE DOMAIN-CONTAINING PROTEIN"/>
    <property type="match status" value="1"/>
</dbReference>
<feature type="domain" description="Retrotransposon Copia-like N-terminal" evidence="2">
    <location>
        <begin position="22"/>
        <end position="48"/>
    </location>
</feature>
<keyword evidence="5" id="KW-1185">Reference proteome</keyword>
<accession>A0A078JSF5</accession>
<name>A0A078JSF5_BRANA</name>
<dbReference type="EMBL" id="LK037589">
    <property type="protein sequence ID" value="CDY68576.1"/>
    <property type="molecule type" value="Genomic_DNA"/>
</dbReference>
<dbReference type="OMA" id="HHEVARD"/>
<organism evidence="4 5">
    <name type="scientific">Brassica napus</name>
    <name type="common">Rape</name>
    <dbReference type="NCBI Taxonomy" id="3708"/>
    <lineage>
        <taxon>Eukaryota</taxon>
        <taxon>Viridiplantae</taxon>
        <taxon>Streptophyta</taxon>
        <taxon>Embryophyta</taxon>
        <taxon>Tracheophyta</taxon>
        <taxon>Spermatophyta</taxon>
        <taxon>Magnoliopsida</taxon>
        <taxon>eudicotyledons</taxon>
        <taxon>Gunneridae</taxon>
        <taxon>Pentapetalae</taxon>
        <taxon>rosids</taxon>
        <taxon>malvids</taxon>
        <taxon>Brassicales</taxon>
        <taxon>Brassicaceae</taxon>
        <taxon>Brassiceae</taxon>
        <taxon>Brassica</taxon>
    </lineage>
</organism>
<dbReference type="EMBL" id="HG994372">
    <property type="protein sequence ID" value="CAF2105861.1"/>
    <property type="molecule type" value="Genomic_DNA"/>
</dbReference>
<gene>
    <name evidence="4" type="primary">BnaCnng59590D</name>
    <name evidence="3" type="ORF">DARMORV10_C08P03990.1</name>
    <name evidence="4" type="ORF">GSBRNA2T00075952001</name>
</gene>
<evidence type="ECO:0000259" key="1">
    <source>
        <dbReference type="Pfam" id="PF03732"/>
    </source>
</evidence>
<dbReference type="InterPro" id="IPR029472">
    <property type="entry name" value="Copia-like_N"/>
</dbReference>
<feature type="domain" description="Retrotransposon gag" evidence="1">
    <location>
        <begin position="87"/>
        <end position="165"/>
    </location>
</feature>
<dbReference type="AlphaFoldDB" id="A0A078JSF5"/>
<reference evidence="3" key="3">
    <citation type="submission" date="2021-01" db="EMBL/GenBank/DDBJ databases">
        <authorList>
            <consortium name="Genoscope - CEA"/>
            <person name="William W."/>
        </authorList>
    </citation>
    <scope>NUCLEOTIDE SEQUENCE</scope>
</reference>
<evidence type="ECO:0000313" key="4">
    <source>
        <dbReference type="EMBL" id="CDY68576.1"/>
    </source>
</evidence>
<reference evidence="4" key="2">
    <citation type="submission" date="2014-06" db="EMBL/GenBank/DDBJ databases">
        <authorList>
            <person name="Genoscope - CEA"/>
        </authorList>
    </citation>
    <scope>NUCLEOTIDE SEQUENCE</scope>
</reference>
<dbReference type="Gramene" id="CDY68576">
    <property type="protein sequence ID" value="CDY68576"/>
    <property type="gene ID" value="GSBRNA2T00075952001"/>
</dbReference>
<dbReference type="PaxDb" id="3708-A0A078JSF5"/>
<reference evidence="4 5" key="1">
    <citation type="journal article" date="2014" name="Science">
        <title>Plant genetics. Early allopolyploid evolution in the post-Neolithic Brassica napus oilseed genome.</title>
        <authorList>
            <person name="Chalhoub B."/>
            <person name="Denoeud F."/>
            <person name="Liu S."/>
            <person name="Parkin I.A."/>
            <person name="Tang H."/>
            <person name="Wang X."/>
            <person name="Chiquet J."/>
            <person name="Belcram H."/>
            <person name="Tong C."/>
            <person name="Samans B."/>
            <person name="Correa M."/>
            <person name="Da Silva C."/>
            <person name="Just J."/>
            <person name="Falentin C."/>
            <person name="Koh C.S."/>
            <person name="Le Clainche I."/>
            <person name="Bernard M."/>
            <person name="Bento P."/>
            <person name="Noel B."/>
            <person name="Labadie K."/>
            <person name="Alberti A."/>
            <person name="Charles M."/>
            <person name="Arnaud D."/>
            <person name="Guo H."/>
            <person name="Daviaud C."/>
            <person name="Alamery S."/>
            <person name="Jabbari K."/>
            <person name="Zhao M."/>
            <person name="Edger P.P."/>
            <person name="Chelaifa H."/>
            <person name="Tack D."/>
            <person name="Lassalle G."/>
            <person name="Mestiri I."/>
            <person name="Schnel N."/>
            <person name="Le Paslier M.C."/>
            <person name="Fan G."/>
            <person name="Renault V."/>
            <person name="Bayer P.E."/>
            <person name="Golicz A.A."/>
            <person name="Manoli S."/>
            <person name="Lee T.H."/>
            <person name="Thi V.H."/>
            <person name="Chalabi S."/>
            <person name="Hu Q."/>
            <person name="Fan C."/>
            <person name="Tollenaere R."/>
            <person name="Lu Y."/>
            <person name="Battail C."/>
            <person name="Shen J."/>
            <person name="Sidebottom C.H."/>
            <person name="Wang X."/>
            <person name="Canaguier A."/>
            <person name="Chauveau A."/>
            <person name="Berard A."/>
            <person name="Deniot G."/>
            <person name="Guan M."/>
            <person name="Liu Z."/>
            <person name="Sun F."/>
            <person name="Lim Y.P."/>
            <person name="Lyons E."/>
            <person name="Town C.D."/>
            <person name="Bancroft I."/>
            <person name="Wang X."/>
            <person name="Meng J."/>
            <person name="Ma J."/>
            <person name="Pires J.C."/>
            <person name="King G.J."/>
            <person name="Brunel D."/>
            <person name="Delourme R."/>
            <person name="Renard M."/>
            <person name="Aury J.M."/>
            <person name="Adams K.L."/>
            <person name="Batley J."/>
            <person name="Snowdon R.J."/>
            <person name="Tost J."/>
            <person name="Edwards D."/>
            <person name="Zhou Y."/>
            <person name="Hua W."/>
            <person name="Sharpe A.G."/>
            <person name="Paterson A.H."/>
            <person name="Guan C."/>
            <person name="Wincker P."/>
        </authorList>
    </citation>
    <scope>NUCLEOTIDE SEQUENCE [LARGE SCALE GENOMIC DNA]</scope>
    <source>
        <strain evidence="5">cv. Darmor-bzh</strain>
    </source>
</reference>
<dbReference type="Proteomes" id="UP001295469">
    <property type="component" value="Chromosome C08"/>
</dbReference>
<dbReference type="PANTHER" id="PTHR37610:SF101">
    <property type="entry name" value="(RAPE) HYPOTHETICAL PROTEIN"/>
    <property type="match status" value="1"/>
</dbReference>
<dbReference type="Proteomes" id="UP000028999">
    <property type="component" value="Unassembled WGS sequence"/>
</dbReference>
<evidence type="ECO:0000313" key="5">
    <source>
        <dbReference type="Proteomes" id="UP000028999"/>
    </source>
</evidence>
<evidence type="ECO:0000313" key="3">
    <source>
        <dbReference type="EMBL" id="CAF2105861.1"/>
    </source>
</evidence>
<dbReference type="InterPro" id="IPR005162">
    <property type="entry name" value="Retrotrans_gag_dom"/>
</dbReference>
<proteinExistence type="predicted"/>
<protein>
    <submittedName>
        <fullName evidence="3">(rape) hypothetical protein</fullName>
    </submittedName>
    <submittedName>
        <fullName evidence="4">BnaCnng59590D protein</fullName>
    </submittedName>
</protein>
<feature type="non-terminal residue" evidence="4">
    <location>
        <position position="221"/>
    </location>
</feature>
<sequence>MSSLRNLHITMIQIVSFCFLYEWAMNIRLALRARKKFGLVDGSIVKPNEYSDDIDDWWANNAMVKSWIKLTIAPDLRCSLSHHEVARDLWLHIQKRFSVKNGQRVQRLKTELANCHQKGSAVEAYYGKLTKLWTSLADFQCAKTSAEIEKEREEDKLHQFLMGLDEATFGAVKSSLLSRDPLHSLDEAYQVVIQESKCGSHMMEERPDAASFAVHTGSTNP</sequence>
<dbReference type="Pfam" id="PF03732">
    <property type="entry name" value="Retrotrans_gag"/>
    <property type="match status" value="1"/>
</dbReference>
<dbReference type="Pfam" id="PF14244">
    <property type="entry name" value="Retrotran_gag_3"/>
    <property type="match status" value="1"/>
</dbReference>
<evidence type="ECO:0000259" key="2">
    <source>
        <dbReference type="Pfam" id="PF14244"/>
    </source>
</evidence>